<dbReference type="Proteomes" id="UP001497457">
    <property type="component" value="Chromosome 34rd"/>
</dbReference>
<evidence type="ECO:0000256" key="1">
    <source>
        <dbReference type="ARBA" id="ARBA00022679"/>
    </source>
</evidence>
<dbReference type="GO" id="GO:0016747">
    <property type="term" value="F:acyltransferase activity, transferring groups other than amino-acyl groups"/>
    <property type="evidence" value="ECO:0007669"/>
    <property type="project" value="UniProtKB-ARBA"/>
</dbReference>
<organism evidence="3 4">
    <name type="scientific">Urochloa decumbens</name>
    <dbReference type="NCBI Taxonomy" id="240449"/>
    <lineage>
        <taxon>Eukaryota</taxon>
        <taxon>Viridiplantae</taxon>
        <taxon>Streptophyta</taxon>
        <taxon>Embryophyta</taxon>
        <taxon>Tracheophyta</taxon>
        <taxon>Spermatophyta</taxon>
        <taxon>Magnoliopsida</taxon>
        <taxon>Liliopsida</taxon>
        <taxon>Poales</taxon>
        <taxon>Poaceae</taxon>
        <taxon>PACMAD clade</taxon>
        <taxon>Panicoideae</taxon>
        <taxon>Panicodae</taxon>
        <taxon>Paniceae</taxon>
        <taxon>Melinidinae</taxon>
        <taxon>Urochloa</taxon>
    </lineage>
</organism>
<keyword evidence="4" id="KW-1185">Reference proteome</keyword>
<sequence>MSPRLRILSVTHVLPDRDLADAYSPPPLPATGLVELSFMDAPFVDRAIPMRRLFFYDGPGVPPFPSLARSLRSSLAAALALFPPLSGKLAHRPSSGGGVDVVVDCSPAAVSPGVRFVEAEYDGGIADMRRPASARHEGESEAASLMQLGPELDASQLPAPVLAVQVTRLAGGGREMVVVGIAVHHGVADGYSVWQFMRAWAALSRVQGSPSQAVADLAPPAFDRTPLRYPAADELARKILRTVAPALPTIRSASPSLIPDHWRRTFLISAAEIQSVKQHIQARSQPPSTYLAVSSLIWTSIARAKSGDDLAGDDGDAYFLVPVDFRRRLGAPIDDRYFGDCVVPCVASAAAGVLLRADDVDGGGAGGVSGLASAAAAIRDAIRAQPACPVRAVEAWLDAVRVAPRERFTFAGSSNRFMAYETDFGWGKPSRVELVSLFATELFLLLGAKEDGGVQVSATLRPDHMEAFASNLARFSGRGDDESTTRPSCGYY</sequence>
<protein>
    <submittedName>
        <fullName evidence="3">Uncharacterized protein</fullName>
    </submittedName>
</protein>
<dbReference type="InterPro" id="IPR023213">
    <property type="entry name" value="CAT-like_dom_sf"/>
</dbReference>
<keyword evidence="1" id="KW-0808">Transferase</keyword>
<gene>
    <name evidence="3" type="ORF">URODEC1_LOCUS88415</name>
</gene>
<reference evidence="3 4" key="2">
    <citation type="submission" date="2024-10" db="EMBL/GenBank/DDBJ databases">
        <authorList>
            <person name="Ryan C."/>
        </authorList>
    </citation>
    <scope>NUCLEOTIDE SEQUENCE [LARGE SCALE GENOMIC DNA]</scope>
</reference>
<evidence type="ECO:0000313" key="3">
    <source>
        <dbReference type="EMBL" id="CAL5044651.1"/>
    </source>
</evidence>
<name>A0ABC9DT98_9POAL</name>
<proteinExistence type="predicted"/>
<dbReference type="EMBL" id="OZ075144">
    <property type="protein sequence ID" value="CAL5044651.1"/>
    <property type="molecule type" value="Genomic_DNA"/>
</dbReference>
<dbReference type="InterPro" id="IPR051504">
    <property type="entry name" value="Plant_metabolite_acyltrans"/>
</dbReference>
<evidence type="ECO:0000256" key="2">
    <source>
        <dbReference type="ARBA" id="ARBA00023315"/>
    </source>
</evidence>
<reference evidence="4" key="1">
    <citation type="submission" date="2024-06" db="EMBL/GenBank/DDBJ databases">
        <authorList>
            <person name="Ryan C."/>
        </authorList>
    </citation>
    <scope>NUCLEOTIDE SEQUENCE [LARGE SCALE GENOMIC DNA]</scope>
</reference>
<keyword evidence="2" id="KW-0012">Acyltransferase</keyword>
<evidence type="ECO:0000313" key="4">
    <source>
        <dbReference type="Proteomes" id="UP001497457"/>
    </source>
</evidence>
<dbReference type="AlphaFoldDB" id="A0ABC9DT98"/>
<dbReference type="Gene3D" id="3.30.559.10">
    <property type="entry name" value="Chloramphenicol acetyltransferase-like domain"/>
    <property type="match status" value="2"/>
</dbReference>
<dbReference type="Pfam" id="PF02458">
    <property type="entry name" value="Transferase"/>
    <property type="match status" value="1"/>
</dbReference>
<accession>A0ABC9DT98</accession>
<dbReference type="PANTHER" id="PTHR31625">
    <property type="match status" value="1"/>
</dbReference>